<dbReference type="InterPro" id="IPR055999">
    <property type="entry name" value="DUF7577"/>
</dbReference>
<feature type="region of interest" description="Disordered" evidence="1">
    <location>
        <begin position="33"/>
        <end position="71"/>
    </location>
</feature>
<evidence type="ECO:0000313" key="4">
    <source>
        <dbReference type="EMBL" id="MCU4974368.1"/>
    </source>
</evidence>
<keyword evidence="2" id="KW-1133">Transmembrane helix</keyword>
<gene>
    <name evidence="4" type="ORF">OB955_16715</name>
</gene>
<feature type="compositionally biased region" description="Low complexity" evidence="1">
    <location>
        <begin position="44"/>
        <end position="58"/>
    </location>
</feature>
<dbReference type="Pfam" id="PF24463">
    <property type="entry name" value="DUF7577"/>
    <property type="match status" value="1"/>
</dbReference>
<dbReference type="RefSeq" id="WP_338008488.1">
    <property type="nucleotide sequence ID" value="NZ_JAOPKB010000011.1"/>
</dbReference>
<evidence type="ECO:0000256" key="1">
    <source>
        <dbReference type="SAM" id="MobiDB-lite"/>
    </source>
</evidence>
<name>A0ABT2QHG0_9EURY</name>
<evidence type="ECO:0000313" key="5">
    <source>
        <dbReference type="Proteomes" id="UP001320972"/>
    </source>
</evidence>
<proteinExistence type="predicted"/>
<sequence>MELWSWLVGYLILFAILHLLLYYYYVRREDDRAPTSHSFADGNRSPAQYSSSSDASPRSTEEPDVAPEIDGETIDCPYCGVENEADQTYTYCWNCVSTLRT</sequence>
<keyword evidence="2" id="KW-0472">Membrane</keyword>
<feature type="transmembrane region" description="Helical" evidence="2">
    <location>
        <begin position="6"/>
        <end position="25"/>
    </location>
</feature>
<evidence type="ECO:0000259" key="3">
    <source>
        <dbReference type="Pfam" id="PF24463"/>
    </source>
</evidence>
<organism evidence="4 5">
    <name type="scientific">Natronoglomus mannanivorans</name>
    <dbReference type="NCBI Taxonomy" id="2979990"/>
    <lineage>
        <taxon>Archaea</taxon>
        <taxon>Methanobacteriati</taxon>
        <taxon>Methanobacteriota</taxon>
        <taxon>Stenosarchaea group</taxon>
        <taxon>Halobacteria</taxon>
        <taxon>Halobacteriales</taxon>
        <taxon>Natrialbaceae</taxon>
        <taxon>Natronoglomus</taxon>
    </lineage>
</organism>
<feature type="domain" description="DUF7577" evidence="3">
    <location>
        <begin position="72"/>
        <end position="100"/>
    </location>
</feature>
<keyword evidence="5" id="KW-1185">Reference proteome</keyword>
<keyword evidence="2" id="KW-0812">Transmembrane</keyword>
<feature type="compositionally biased region" description="Acidic residues" evidence="1">
    <location>
        <begin position="62"/>
        <end position="71"/>
    </location>
</feature>
<reference evidence="4 5" key="1">
    <citation type="submission" date="2022-09" db="EMBL/GenBank/DDBJ databases">
        <title>Enrichment on poylsaccharides allowed isolation of novel metabolic and taxonomic groups of Haloarchaea.</title>
        <authorList>
            <person name="Sorokin D.Y."/>
            <person name="Elcheninov A.G."/>
            <person name="Khizhniak T.V."/>
            <person name="Kolganova T.V."/>
            <person name="Kublanov I.V."/>
        </authorList>
    </citation>
    <scope>NUCLEOTIDE SEQUENCE [LARGE SCALE GENOMIC DNA]</scope>
    <source>
        <strain evidence="4 5">AArc-m2/3/4</strain>
    </source>
</reference>
<accession>A0ABT2QHG0</accession>
<protein>
    <recommendedName>
        <fullName evidence="3">DUF7577 domain-containing protein</fullName>
    </recommendedName>
</protein>
<dbReference type="EMBL" id="JAOPKB010000011">
    <property type="protein sequence ID" value="MCU4974368.1"/>
    <property type="molecule type" value="Genomic_DNA"/>
</dbReference>
<evidence type="ECO:0000256" key="2">
    <source>
        <dbReference type="SAM" id="Phobius"/>
    </source>
</evidence>
<dbReference type="Proteomes" id="UP001320972">
    <property type="component" value="Unassembled WGS sequence"/>
</dbReference>
<comment type="caution">
    <text evidence="4">The sequence shown here is derived from an EMBL/GenBank/DDBJ whole genome shotgun (WGS) entry which is preliminary data.</text>
</comment>